<dbReference type="RefSeq" id="WP_103953134.1">
    <property type="nucleotide sequence ID" value="NZ_FNUL01000012.1"/>
</dbReference>
<reference evidence="1 2" key="1">
    <citation type="submission" date="2016-10" db="EMBL/GenBank/DDBJ databases">
        <authorList>
            <person name="de Groot N.N."/>
        </authorList>
    </citation>
    <scope>NUCLEOTIDE SEQUENCE [LARGE SCALE GENOMIC DNA]</scope>
    <source>
        <strain evidence="1 2">D15d</strain>
    </source>
</reference>
<dbReference type="AlphaFoldDB" id="A0A1H5VT38"/>
<proteinExistence type="predicted"/>
<evidence type="ECO:0000313" key="2">
    <source>
        <dbReference type="Proteomes" id="UP000236726"/>
    </source>
</evidence>
<accession>A0A1H5VT38</accession>
<protein>
    <submittedName>
        <fullName evidence="1">Uncharacterized protein</fullName>
    </submittedName>
</protein>
<gene>
    <name evidence="1" type="ORF">SAMN05216537_11284</name>
</gene>
<name>A0A1H5VT38_9FIRM</name>
<keyword evidence="2" id="KW-1185">Reference proteome</keyword>
<organism evidence="1 2">
    <name type="scientific">Lachnospira multipara</name>
    <dbReference type="NCBI Taxonomy" id="28051"/>
    <lineage>
        <taxon>Bacteria</taxon>
        <taxon>Bacillati</taxon>
        <taxon>Bacillota</taxon>
        <taxon>Clostridia</taxon>
        <taxon>Lachnospirales</taxon>
        <taxon>Lachnospiraceae</taxon>
        <taxon>Lachnospira</taxon>
    </lineage>
</organism>
<dbReference type="EMBL" id="FNUL01000012">
    <property type="protein sequence ID" value="SEF90479.1"/>
    <property type="molecule type" value="Genomic_DNA"/>
</dbReference>
<dbReference type="Proteomes" id="UP000236726">
    <property type="component" value="Unassembled WGS sequence"/>
</dbReference>
<sequence>MDEIQYYENMAKEEATLKREELNLDLAPESIDRDANILEADIEKALKQKDGEALDNLHNELVNKAIENANVDEQTKEDAKKFANEEISEEDKKKTLEELKSEYRKSLYNEIDLEKQTRQAGCPPEVFDQLKAAREHSDKLQEEIKKTRGSVVKRFAKQAKAAFNYVERRAKINLIRGRRFFDDISRKITRSLEAAKLRGKQAFTELGYSINRAAKSYYLVSAAEARVSAVIDRGLGNSFEKAERYTSNVKNGFKNLGRTLIGKQQKIEPVKPGKISAYFKSSVDRNIEYANKFTNAYNNTHKAYIKSQELNKKALNDLGRNTSALDKRIEKAKAKSQKFNNRIINNPTKTKENTR</sequence>
<evidence type="ECO:0000313" key="1">
    <source>
        <dbReference type="EMBL" id="SEF90479.1"/>
    </source>
</evidence>